<dbReference type="InterPro" id="IPR008753">
    <property type="entry name" value="Peptidase_M13_N"/>
</dbReference>
<dbReference type="OrthoDB" id="5801126at2759"/>
<evidence type="ECO:0000256" key="1">
    <source>
        <dbReference type="ARBA" id="ARBA00007357"/>
    </source>
</evidence>
<organism evidence="4 5">
    <name type="scientific">Teladorsagia circumcincta</name>
    <name type="common">Brown stomach worm</name>
    <name type="synonym">Ostertagia circumcincta</name>
    <dbReference type="NCBI Taxonomy" id="45464"/>
    <lineage>
        <taxon>Eukaryota</taxon>
        <taxon>Metazoa</taxon>
        <taxon>Ecdysozoa</taxon>
        <taxon>Nematoda</taxon>
        <taxon>Chromadorea</taxon>
        <taxon>Rhabditida</taxon>
        <taxon>Rhabditina</taxon>
        <taxon>Rhabditomorpha</taxon>
        <taxon>Strongyloidea</taxon>
        <taxon>Trichostrongylidae</taxon>
        <taxon>Teladorsagia</taxon>
    </lineage>
</organism>
<evidence type="ECO:0000259" key="3">
    <source>
        <dbReference type="Pfam" id="PF05649"/>
    </source>
</evidence>
<dbReference type="AlphaFoldDB" id="A0A2G9V3H2"/>
<keyword evidence="5" id="KW-1185">Reference proteome</keyword>
<name>A0A2G9V3H2_TELCI</name>
<accession>A0A2G9V3H2</accession>
<comment type="similarity">
    <text evidence="1">Belongs to the peptidase M13 family.</text>
</comment>
<evidence type="ECO:0000256" key="2">
    <source>
        <dbReference type="SAM" id="MobiDB-lite"/>
    </source>
</evidence>
<dbReference type="Gene3D" id="1.10.1380.10">
    <property type="entry name" value="Neutral endopeptidase , domain2"/>
    <property type="match status" value="1"/>
</dbReference>
<feature type="region of interest" description="Disordered" evidence="2">
    <location>
        <begin position="225"/>
        <end position="246"/>
    </location>
</feature>
<dbReference type="Pfam" id="PF05649">
    <property type="entry name" value="Peptidase_M13_N"/>
    <property type="match status" value="1"/>
</dbReference>
<dbReference type="InterPro" id="IPR000718">
    <property type="entry name" value="Peptidase_M13"/>
</dbReference>
<dbReference type="GO" id="GO:0006508">
    <property type="term" value="P:proteolysis"/>
    <property type="evidence" value="ECO:0007669"/>
    <property type="project" value="InterPro"/>
</dbReference>
<dbReference type="PROSITE" id="PS51885">
    <property type="entry name" value="NEPRILYSIN"/>
    <property type="match status" value="1"/>
</dbReference>
<evidence type="ECO:0000313" key="4">
    <source>
        <dbReference type="EMBL" id="PIO76946.1"/>
    </source>
</evidence>
<dbReference type="EMBL" id="KZ345020">
    <property type="protein sequence ID" value="PIO76946.1"/>
    <property type="molecule type" value="Genomic_DNA"/>
</dbReference>
<dbReference type="Gene3D" id="3.40.390.10">
    <property type="entry name" value="Collagenase (Catalytic Domain)"/>
    <property type="match status" value="1"/>
</dbReference>
<dbReference type="SUPFAM" id="SSF55486">
    <property type="entry name" value="Metalloproteases ('zincins'), catalytic domain"/>
    <property type="match status" value="1"/>
</dbReference>
<protein>
    <recommendedName>
        <fullName evidence="3">Peptidase M13 N-terminal domain-containing protein</fullName>
    </recommendedName>
</protein>
<reference evidence="4 5" key="1">
    <citation type="submission" date="2015-09" db="EMBL/GenBank/DDBJ databases">
        <title>Draft genome of the parasitic nematode Teladorsagia circumcincta isolate WARC Sus (inbred).</title>
        <authorList>
            <person name="Mitreva M."/>
        </authorList>
    </citation>
    <scope>NUCLEOTIDE SEQUENCE [LARGE SCALE GENOMIC DNA]</scope>
    <source>
        <strain evidence="4 5">S</strain>
    </source>
</reference>
<sequence>MLKYEALGPIERLPSKREVIGSVIICAKRFSVVLLMMMGTCACFASIPFRHPCPEDEQLLNSSIHKKLTDYINYAADYKADPCENFYQFACGNWRNRPEPVTIHDREFSVDNLLVNEYRKDLGNALLSNEATQSTAIVVARKFFRGCITGGEEPNIPEESGVHYAMNKIKKFGKFPMLSEGNYDETGPSLPFDFTSLLAYFNRDHVVTNSIVPRVVPGDDHILELQQSTAPPPPLGCHRDRKSCDE</sequence>
<feature type="domain" description="Peptidase M13 N-terminal" evidence="3">
    <location>
        <begin position="82"/>
        <end position="206"/>
    </location>
</feature>
<dbReference type="InterPro" id="IPR024079">
    <property type="entry name" value="MetalloPept_cat_dom_sf"/>
</dbReference>
<proteinExistence type="inferred from homology"/>
<dbReference type="GO" id="GO:0004222">
    <property type="term" value="F:metalloendopeptidase activity"/>
    <property type="evidence" value="ECO:0007669"/>
    <property type="project" value="InterPro"/>
</dbReference>
<dbReference type="Proteomes" id="UP000230423">
    <property type="component" value="Unassembled WGS sequence"/>
</dbReference>
<dbReference type="InterPro" id="IPR042089">
    <property type="entry name" value="Peptidase_M13_dom_2"/>
</dbReference>
<gene>
    <name evidence="4" type="ORF">TELCIR_00965</name>
</gene>
<evidence type="ECO:0000313" key="5">
    <source>
        <dbReference type="Proteomes" id="UP000230423"/>
    </source>
</evidence>